<reference evidence="2 3" key="1">
    <citation type="submission" date="2024-02" db="EMBL/GenBank/DDBJ databases">
        <title>De novo assembly and annotation of 12 fungi associated with fruit tree decline syndrome in Ontario, Canada.</title>
        <authorList>
            <person name="Sulman M."/>
            <person name="Ellouze W."/>
            <person name="Ilyukhin E."/>
        </authorList>
    </citation>
    <scope>NUCLEOTIDE SEQUENCE [LARGE SCALE GENOMIC DNA]</scope>
    <source>
        <strain evidence="2 3">M169</strain>
    </source>
</reference>
<dbReference type="EMBL" id="JAKNSF020000009">
    <property type="protein sequence ID" value="KAK7736772.1"/>
    <property type="molecule type" value="Genomic_DNA"/>
</dbReference>
<name>A0ABR1PH81_DIAER</name>
<evidence type="ECO:0000313" key="2">
    <source>
        <dbReference type="EMBL" id="KAK7736772.1"/>
    </source>
</evidence>
<organism evidence="2 3">
    <name type="scientific">Diaporthe eres</name>
    <name type="common">Phomopsis oblonga</name>
    <dbReference type="NCBI Taxonomy" id="83184"/>
    <lineage>
        <taxon>Eukaryota</taxon>
        <taxon>Fungi</taxon>
        <taxon>Dikarya</taxon>
        <taxon>Ascomycota</taxon>
        <taxon>Pezizomycotina</taxon>
        <taxon>Sordariomycetes</taxon>
        <taxon>Sordariomycetidae</taxon>
        <taxon>Diaporthales</taxon>
        <taxon>Diaporthaceae</taxon>
        <taxon>Diaporthe</taxon>
        <taxon>Diaporthe eres species complex</taxon>
    </lineage>
</organism>
<protein>
    <recommendedName>
        <fullName evidence="1">2EXR domain-containing protein</fullName>
    </recommendedName>
</protein>
<dbReference type="Proteomes" id="UP001430848">
    <property type="component" value="Unassembled WGS sequence"/>
</dbReference>
<feature type="domain" description="2EXR" evidence="1">
    <location>
        <begin position="4"/>
        <end position="99"/>
    </location>
</feature>
<accession>A0ABR1PH81</accession>
<gene>
    <name evidence="2" type="ORF">SLS63_003120</name>
</gene>
<evidence type="ECO:0000313" key="3">
    <source>
        <dbReference type="Proteomes" id="UP001430848"/>
    </source>
</evidence>
<proteinExistence type="predicted"/>
<dbReference type="InterPro" id="IPR045518">
    <property type="entry name" value="2EXR"/>
</dbReference>
<sequence>MAEFKDLPVEIRSEIWAECLRDADVPGVYFFDPEDFGIKEESEDDQAESDWEVEREVIVTFPAIMHVCHESREYAKSHLSFREDTVRGINVPCRPYRPEKDAFYVPYRHFDDFIAAVRKSQSDEYHGLLPEGTKAFCREIAHLALSSHMLMDEDEGTLGYFVPDLTALRLLSFVFGNTDTVDLSRPLAMTDLETDKAELVPGKPRTRVHVEEILDDLWGQASFWELSDEATAPWNEYTGEWLFELTAKTIERFRGLA</sequence>
<keyword evidence="3" id="KW-1185">Reference proteome</keyword>
<dbReference type="Pfam" id="PF20150">
    <property type="entry name" value="2EXR"/>
    <property type="match status" value="1"/>
</dbReference>
<evidence type="ECO:0000259" key="1">
    <source>
        <dbReference type="Pfam" id="PF20150"/>
    </source>
</evidence>
<comment type="caution">
    <text evidence="2">The sequence shown here is derived from an EMBL/GenBank/DDBJ whole genome shotgun (WGS) entry which is preliminary data.</text>
</comment>